<proteinExistence type="predicted"/>
<reference evidence="2 3" key="1">
    <citation type="submission" date="2022-10" db="EMBL/GenBank/DDBJ databases">
        <title>Identification of biosynthetic pathway for the production of the potent trypsin inhibitor radiosumin.</title>
        <authorList>
            <person name="Fewer D.P."/>
            <person name="Delbaje E."/>
            <person name="Ouyang X."/>
            <person name="Agostino P.D."/>
            <person name="Wahlsten M."/>
            <person name="Jokela J."/>
            <person name="Permi P."/>
            <person name="Haapaniemi E."/>
            <person name="Koistinen H."/>
        </authorList>
    </citation>
    <scope>NUCLEOTIDE SEQUENCE [LARGE SCALE GENOMIC DNA]</scope>
    <source>
        <strain evidence="2 3">NIES-515</strain>
    </source>
</reference>
<evidence type="ECO:0000313" key="3">
    <source>
        <dbReference type="Proteomes" id="UP001526143"/>
    </source>
</evidence>
<keyword evidence="3" id="KW-1185">Reference proteome</keyword>
<evidence type="ECO:0000313" key="2">
    <source>
        <dbReference type="EMBL" id="MCV3217375.1"/>
    </source>
</evidence>
<dbReference type="PANTHER" id="PTHR43767">
    <property type="entry name" value="LONG-CHAIN-FATTY-ACID--COA LIGASE"/>
    <property type="match status" value="1"/>
</dbReference>
<feature type="domain" description="AMP-dependent synthetase/ligase" evidence="1">
    <location>
        <begin position="6"/>
        <end position="135"/>
    </location>
</feature>
<dbReference type="InterPro" id="IPR000873">
    <property type="entry name" value="AMP-dep_synth/lig_dom"/>
</dbReference>
<accession>A0ABT3B820</accession>
<protein>
    <submittedName>
        <fullName evidence="2">AMP-binding protein</fullName>
    </submittedName>
</protein>
<dbReference type="Proteomes" id="UP001526143">
    <property type="component" value="Unassembled WGS sequence"/>
</dbReference>
<comment type="caution">
    <text evidence="2">The sequence shown here is derived from an EMBL/GenBank/DDBJ whole genome shotgun (WGS) entry which is preliminary data.</text>
</comment>
<dbReference type="EMBL" id="JAOWRF010000405">
    <property type="protein sequence ID" value="MCV3217375.1"/>
    <property type="molecule type" value="Genomic_DNA"/>
</dbReference>
<dbReference type="RefSeq" id="WP_263749131.1">
    <property type="nucleotide sequence ID" value="NZ_JAOWRF010000405.1"/>
</dbReference>
<dbReference type="Gene3D" id="3.40.50.12780">
    <property type="entry name" value="N-terminal domain of ligase-like"/>
    <property type="match status" value="1"/>
</dbReference>
<dbReference type="InterPro" id="IPR050237">
    <property type="entry name" value="ATP-dep_AMP-bd_enzyme"/>
</dbReference>
<sequence length="157" mass="17631">MHQLLEVCAKNYPDNEAVIDKNSSITYRELDELSNRLAYVLKSNGVIRGDRVGICLDPSIEEVVAIYGILKAGAAYVPMDSYTPVQRVAFMIENCGIKALVTTGQTITKFYTEEVIDKVFSYVQCVIMKVVLSKDLLRLQSRILDSMSILQLQAFLE</sequence>
<dbReference type="InterPro" id="IPR042099">
    <property type="entry name" value="ANL_N_sf"/>
</dbReference>
<name>A0ABT3B820_9CYAN</name>
<evidence type="ECO:0000259" key="1">
    <source>
        <dbReference type="Pfam" id="PF00501"/>
    </source>
</evidence>
<dbReference type="PANTHER" id="PTHR43767:SF10">
    <property type="entry name" value="SURFACTIN SYNTHASE SUBUNIT 1"/>
    <property type="match status" value="1"/>
</dbReference>
<gene>
    <name evidence="2" type="ORF">OGM63_28360</name>
</gene>
<organism evidence="2 3">
    <name type="scientific">Plectonema radiosum NIES-515</name>
    <dbReference type="NCBI Taxonomy" id="2986073"/>
    <lineage>
        <taxon>Bacteria</taxon>
        <taxon>Bacillati</taxon>
        <taxon>Cyanobacteriota</taxon>
        <taxon>Cyanophyceae</taxon>
        <taxon>Oscillatoriophycideae</taxon>
        <taxon>Oscillatoriales</taxon>
        <taxon>Microcoleaceae</taxon>
        <taxon>Plectonema</taxon>
    </lineage>
</organism>
<dbReference type="Pfam" id="PF00501">
    <property type="entry name" value="AMP-binding"/>
    <property type="match status" value="1"/>
</dbReference>
<dbReference type="SUPFAM" id="SSF56801">
    <property type="entry name" value="Acetyl-CoA synthetase-like"/>
    <property type="match status" value="1"/>
</dbReference>